<dbReference type="STRING" id="1379870.SD10_17870"/>
<accession>A0A0E3ZXN7</accession>
<organism evidence="1 2">
    <name type="scientific">Spirosoma radiotolerans</name>
    <dbReference type="NCBI Taxonomy" id="1379870"/>
    <lineage>
        <taxon>Bacteria</taxon>
        <taxon>Pseudomonadati</taxon>
        <taxon>Bacteroidota</taxon>
        <taxon>Cytophagia</taxon>
        <taxon>Cytophagales</taxon>
        <taxon>Cytophagaceae</taxon>
        <taxon>Spirosoma</taxon>
    </lineage>
</organism>
<gene>
    <name evidence="1" type="ORF">SD10_17870</name>
</gene>
<keyword evidence="2" id="KW-1185">Reference proteome</keyword>
<proteinExistence type="predicted"/>
<dbReference type="Proteomes" id="UP000033054">
    <property type="component" value="Chromosome"/>
</dbReference>
<dbReference type="KEGG" id="srd:SD10_17870"/>
<dbReference type="AlphaFoldDB" id="A0A0E3ZXN7"/>
<dbReference type="EMBL" id="CP010429">
    <property type="protein sequence ID" value="AKD56495.1"/>
    <property type="molecule type" value="Genomic_DNA"/>
</dbReference>
<name>A0A0E3ZXN7_9BACT</name>
<dbReference type="HOGENOM" id="CLU_2920478_0_0_10"/>
<evidence type="ECO:0000313" key="2">
    <source>
        <dbReference type="Proteomes" id="UP000033054"/>
    </source>
</evidence>
<dbReference type="PATRIC" id="fig|1379870.5.peg.3866"/>
<protein>
    <submittedName>
        <fullName evidence="1">Uncharacterized protein</fullName>
    </submittedName>
</protein>
<reference evidence="1 2" key="1">
    <citation type="journal article" date="2014" name="Curr. Microbiol.">
        <title>Spirosoma radiotolerans sp. nov., a gamma-radiation-resistant bacterium isolated from gamma ray-irradiated soil.</title>
        <authorList>
            <person name="Lee J.J."/>
            <person name="Srinivasan S."/>
            <person name="Lim S."/>
            <person name="Joe M."/>
            <person name="Im S."/>
            <person name="Bae S.I."/>
            <person name="Park K.R."/>
            <person name="Han J.H."/>
            <person name="Park S.H."/>
            <person name="Joo B.M."/>
            <person name="Park S.J."/>
            <person name="Kim M.K."/>
        </authorList>
    </citation>
    <scope>NUCLEOTIDE SEQUENCE [LARGE SCALE GENOMIC DNA]</scope>
    <source>
        <strain evidence="1 2">DG5A</strain>
    </source>
</reference>
<evidence type="ECO:0000313" key="1">
    <source>
        <dbReference type="EMBL" id="AKD56495.1"/>
    </source>
</evidence>
<sequence length="61" mass="6946">MASRLLFLEWALTTGKKRPTFALPNIGNESKTEAKAVDNQLITCNPLKINCKIYFQIYLTN</sequence>